<dbReference type="GeneID" id="100555365"/>
<keyword evidence="9" id="KW-1185">Reference proteome</keyword>
<comment type="subcellular location">
    <subcellularLocation>
        <location evidence="1">Cell projection</location>
        <location evidence="1">Cilium</location>
    </subcellularLocation>
    <subcellularLocation>
        <location evidence="2">Membrane</location>
        <topology evidence="2">Multi-pass membrane protein</topology>
    </subcellularLocation>
</comment>
<keyword evidence="3 7" id="KW-0812">Transmembrane</keyword>
<reference evidence="8" key="3">
    <citation type="submission" date="2025-09" db="UniProtKB">
        <authorList>
            <consortium name="Ensembl"/>
        </authorList>
    </citation>
    <scope>IDENTIFICATION</scope>
</reference>
<dbReference type="GeneTree" id="ENSGT00940000153899"/>
<keyword evidence="5 7" id="KW-0472">Membrane</keyword>
<name>A0A803T6R9_ANOCA</name>
<dbReference type="InterPro" id="IPR019184">
    <property type="entry name" value="Uncharacterised_TM-17"/>
</dbReference>
<evidence type="ECO:0000313" key="9">
    <source>
        <dbReference type="Proteomes" id="UP000001646"/>
    </source>
</evidence>
<keyword evidence="4 7" id="KW-1133">Transmembrane helix</keyword>
<sequence length="204" mass="22808">MALQTPLPPNLRRGLTTFSGSLFVNNKTGDAGAAQVYHPGHAVLSSLPLQMMLYFNAFYFPFWCLSEGIMLQLKFSLLPAYNQFLLLSAYLTITLAEVLRLYLGYIGNLQEKVPELAGFLLLSLMIEVPTVLFILADMYTLRLPLETAVNLLLLLFLVAEIAAAFRALKHMSKQLAMQFYLKQFEEGVGQTPGDGHKGQWVWGS</sequence>
<dbReference type="Pfam" id="PF09799">
    <property type="entry name" value="Transmemb_17"/>
    <property type="match status" value="1"/>
</dbReference>
<feature type="transmembrane region" description="Helical" evidence="7">
    <location>
        <begin position="148"/>
        <end position="168"/>
    </location>
</feature>
<accession>A0A803T6R9</accession>
<evidence type="ECO:0000256" key="1">
    <source>
        <dbReference type="ARBA" id="ARBA00004138"/>
    </source>
</evidence>
<reference evidence="8" key="1">
    <citation type="submission" date="2009-12" db="EMBL/GenBank/DDBJ databases">
        <title>The Genome Sequence of Anolis carolinensis (Green Anole Lizard).</title>
        <authorList>
            <consortium name="The Genome Sequencing Platform"/>
            <person name="Di Palma F."/>
            <person name="Alfoldi J."/>
            <person name="Heiman D."/>
            <person name="Young S."/>
            <person name="Grabherr M."/>
            <person name="Johnson J."/>
            <person name="Lander E.S."/>
            <person name="Lindblad-Toh K."/>
        </authorList>
    </citation>
    <scope>NUCLEOTIDE SEQUENCE [LARGE SCALE GENOMIC DNA]</scope>
    <source>
        <strain evidence="8">JBL SC #1</strain>
    </source>
</reference>
<evidence type="ECO:0000256" key="4">
    <source>
        <dbReference type="ARBA" id="ARBA00022989"/>
    </source>
</evidence>
<dbReference type="RefSeq" id="XP_062814853.1">
    <property type="nucleotide sequence ID" value="XM_062958783.1"/>
</dbReference>
<evidence type="ECO:0000256" key="2">
    <source>
        <dbReference type="ARBA" id="ARBA00004141"/>
    </source>
</evidence>
<dbReference type="GO" id="GO:0016020">
    <property type="term" value="C:membrane"/>
    <property type="evidence" value="ECO:0007669"/>
    <property type="project" value="UniProtKB-SubCell"/>
</dbReference>
<feature type="transmembrane region" description="Helical" evidence="7">
    <location>
        <begin position="115"/>
        <end position="136"/>
    </location>
</feature>
<dbReference type="Ensembl" id="ENSACAT00000050436.1">
    <property type="protein sequence ID" value="ENSACAP00000030909.1"/>
    <property type="gene ID" value="ENSACAG00000036753.1"/>
</dbReference>
<evidence type="ECO:0000313" key="8">
    <source>
        <dbReference type="Ensembl" id="ENSACAP00000030909.1"/>
    </source>
</evidence>
<dbReference type="Proteomes" id="UP000001646">
    <property type="component" value="Unplaced"/>
</dbReference>
<reference evidence="8" key="2">
    <citation type="submission" date="2025-08" db="UniProtKB">
        <authorList>
            <consortium name="Ensembl"/>
        </authorList>
    </citation>
    <scope>IDENTIFICATION</scope>
</reference>
<dbReference type="PANTHER" id="PTHR13531">
    <property type="entry name" value="GEO07735P1-RELATED-RELATED"/>
    <property type="match status" value="1"/>
</dbReference>
<protein>
    <recommendedName>
        <fullName evidence="10">Transmembrane protein 17B</fullName>
    </recommendedName>
</protein>
<keyword evidence="6" id="KW-0966">Cell projection</keyword>
<feature type="transmembrane region" description="Helical" evidence="7">
    <location>
        <begin position="53"/>
        <end position="72"/>
    </location>
</feature>
<organism evidence="8 9">
    <name type="scientific">Anolis carolinensis</name>
    <name type="common">Green anole</name>
    <name type="synonym">American chameleon</name>
    <dbReference type="NCBI Taxonomy" id="28377"/>
    <lineage>
        <taxon>Eukaryota</taxon>
        <taxon>Metazoa</taxon>
        <taxon>Chordata</taxon>
        <taxon>Craniata</taxon>
        <taxon>Vertebrata</taxon>
        <taxon>Euteleostomi</taxon>
        <taxon>Lepidosauria</taxon>
        <taxon>Squamata</taxon>
        <taxon>Bifurcata</taxon>
        <taxon>Unidentata</taxon>
        <taxon>Episquamata</taxon>
        <taxon>Toxicofera</taxon>
        <taxon>Iguania</taxon>
        <taxon>Dactyloidae</taxon>
        <taxon>Anolis</taxon>
    </lineage>
</organism>
<gene>
    <name evidence="8" type="primary">LOC100555365</name>
</gene>
<evidence type="ECO:0000256" key="5">
    <source>
        <dbReference type="ARBA" id="ARBA00023136"/>
    </source>
</evidence>
<evidence type="ECO:0000256" key="3">
    <source>
        <dbReference type="ARBA" id="ARBA00022692"/>
    </source>
</evidence>
<proteinExistence type="predicted"/>
<feature type="transmembrane region" description="Helical" evidence="7">
    <location>
        <begin position="84"/>
        <end position="103"/>
    </location>
</feature>
<evidence type="ECO:0000256" key="6">
    <source>
        <dbReference type="ARBA" id="ARBA00023273"/>
    </source>
</evidence>
<evidence type="ECO:0000256" key="7">
    <source>
        <dbReference type="SAM" id="Phobius"/>
    </source>
</evidence>
<dbReference type="GO" id="GO:0035869">
    <property type="term" value="C:ciliary transition zone"/>
    <property type="evidence" value="ECO:0000318"/>
    <property type="project" value="GO_Central"/>
</dbReference>
<dbReference type="InParanoid" id="A0A803T6R9"/>
<dbReference type="PANTHER" id="PTHR13531:SF4">
    <property type="entry name" value="TRANSMEMBRANE PROTEIN 17B"/>
    <property type="match status" value="1"/>
</dbReference>
<dbReference type="GO" id="GO:1905515">
    <property type="term" value="P:non-motile cilium assembly"/>
    <property type="evidence" value="ECO:0000318"/>
    <property type="project" value="GO_Central"/>
</dbReference>
<evidence type="ECO:0008006" key="10">
    <source>
        <dbReference type="Google" id="ProtNLM"/>
    </source>
</evidence>
<dbReference type="AlphaFoldDB" id="A0A803T6R9"/>